<comment type="caution">
    <text evidence="2">The sequence shown here is derived from an EMBL/GenBank/DDBJ whole genome shotgun (WGS) entry which is preliminary data.</text>
</comment>
<proteinExistence type="predicted"/>
<dbReference type="Proteomes" id="UP001575105">
    <property type="component" value="Unassembled WGS sequence"/>
</dbReference>
<dbReference type="RefSeq" id="WP_425345639.1">
    <property type="nucleotide sequence ID" value="NZ_JBGUBD010000005.1"/>
</dbReference>
<name>A0ABV4U6W1_9BACT</name>
<dbReference type="EMBL" id="JBGUBD010000005">
    <property type="protein sequence ID" value="MFA9478713.1"/>
    <property type="molecule type" value="Genomic_DNA"/>
</dbReference>
<sequence length="61" mass="6623">MGGTRGGASHNVYTVLLAAAFVALLLGVGFVWWRFAELFDTANPFTVSQATIETLRTTMLM</sequence>
<feature type="transmembrane region" description="Helical" evidence="1">
    <location>
        <begin position="12"/>
        <end position="35"/>
    </location>
</feature>
<gene>
    <name evidence="2" type="ORF">ACERK3_10430</name>
</gene>
<evidence type="ECO:0000256" key="1">
    <source>
        <dbReference type="SAM" id="Phobius"/>
    </source>
</evidence>
<organism evidence="2 3">
    <name type="scientific">Natronomicrosphaera hydrolytica</name>
    <dbReference type="NCBI Taxonomy" id="3242702"/>
    <lineage>
        <taxon>Bacteria</taxon>
        <taxon>Pseudomonadati</taxon>
        <taxon>Planctomycetota</taxon>
        <taxon>Phycisphaerae</taxon>
        <taxon>Phycisphaerales</taxon>
        <taxon>Phycisphaeraceae</taxon>
        <taxon>Natronomicrosphaera</taxon>
    </lineage>
</organism>
<keyword evidence="1" id="KW-0812">Transmembrane</keyword>
<accession>A0ABV4U6W1</accession>
<protein>
    <submittedName>
        <fullName evidence="2">Uncharacterized protein</fullName>
    </submittedName>
</protein>
<keyword evidence="1" id="KW-1133">Transmembrane helix</keyword>
<keyword evidence="1" id="KW-0472">Membrane</keyword>
<reference evidence="2 3" key="1">
    <citation type="submission" date="2024-08" db="EMBL/GenBank/DDBJ databases">
        <title>Whole-genome sequencing of halo(alkali)philic microorganisms from hypersaline lakes.</title>
        <authorList>
            <person name="Sorokin D.Y."/>
            <person name="Merkel A.Y."/>
            <person name="Messina E."/>
            <person name="Yakimov M."/>
        </authorList>
    </citation>
    <scope>NUCLEOTIDE SEQUENCE [LARGE SCALE GENOMIC DNA]</scope>
    <source>
        <strain evidence="2 3">AB-hyl4</strain>
    </source>
</reference>
<evidence type="ECO:0000313" key="3">
    <source>
        <dbReference type="Proteomes" id="UP001575105"/>
    </source>
</evidence>
<keyword evidence="3" id="KW-1185">Reference proteome</keyword>
<evidence type="ECO:0000313" key="2">
    <source>
        <dbReference type="EMBL" id="MFA9478713.1"/>
    </source>
</evidence>